<dbReference type="RefSeq" id="WP_250025036.1">
    <property type="nucleotide sequence ID" value="NZ_CP097330.1"/>
</dbReference>
<feature type="domain" description="T6SS Phospholipase effector Tle1-like catalytic" evidence="1">
    <location>
        <begin position="182"/>
        <end position="280"/>
    </location>
</feature>
<dbReference type="PANTHER" id="PTHR33840:SF1">
    <property type="entry name" value="TLE1 PHOSPHOLIPASE DOMAIN-CONTAINING PROTEIN"/>
    <property type="match status" value="1"/>
</dbReference>
<reference evidence="2" key="1">
    <citation type="journal article" date="2022" name="Microbiol. Resour. Announc.">
        <title>Genome Sequence of Cupriavidus campinensis Strain G5, a Member of a Bacterial Consortium Capable of Polyethylene Degradation.</title>
        <authorList>
            <person name="Schneider B."/>
            <person name="Pfeiffer F."/>
            <person name="Dyall-Smith M."/>
            <person name="Kunte H.J."/>
        </authorList>
    </citation>
    <scope>NUCLEOTIDE SEQUENCE</scope>
    <source>
        <strain evidence="2">G5</strain>
    </source>
</reference>
<gene>
    <name evidence="2" type="ORF">M5D45_02040</name>
</gene>
<dbReference type="PANTHER" id="PTHR33840">
    <property type="match status" value="1"/>
</dbReference>
<dbReference type="AlphaFoldDB" id="A0AAE9I045"/>
<dbReference type="Pfam" id="PF09994">
    <property type="entry name" value="T6SS_Tle1-like_cat"/>
    <property type="match status" value="2"/>
</dbReference>
<dbReference type="Proteomes" id="UP001056132">
    <property type="component" value="Chromosome 1"/>
</dbReference>
<evidence type="ECO:0000313" key="2">
    <source>
        <dbReference type="EMBL" id="URF04659.1"/>
    </source>
</evidence>
<dbReference type="KEGG" id="ccam:M5D45_02040"/>
<proteinExistence type="predicted"/>
<reference evidence="2" key="2">
    <citation type="submission" date="2022-05" db="EMBL/GenBank/DDBJ databases">
        <authorList>
            <person name="Kunte H.-J."/>
        </authorList>
    </citation>
    <scope>NUCLEOTIDE SEQUENCE</scope>
    <source>
        <strain evidence="2">G5</strain>
    </source>
</reference>
<sequence length="497" mass="56167">MQDWFTDSHDTFHRALKTATMLHDEAFTTCSTCEQKPWFSFFFDGTGNNLKLDEPAKKLSNIARLYAGHDEERPLIWRFYYPGVGTPLDASNPSWWEWIRDSETLGGGAGLGADARLALAEADLRDRLKANHKVTRIDIAVFGFSRGAALARAFVHRLLTQCEMRHGAPFWPCRTAVDGEAAPLHIRFLGLFDTVESVGLPGHNLNSDMWMRIPDQVERCFHIAAGHELRAYFPLTRAHDGGAPVEKLIWPGVHSDIGGGYRPGEQARSDLLARIALNRMRVEGAISGVPFTAPSLATKDVHDLFEYDEDVKALFDEYMSHVDAGGTLEAQIFRHMRLYYGWLKERFEQKPCDIYTNVCSTDPEVQAQLQRIQAFHERLKVEVDTMNWRSYLTELWKTNRSEYDRTIDAAGGPRSPMNQPLSDEEAAYWEAWLNPPTLSPGLLRLFDHYIHDSRAGFLRVDHSGYLRPRELIAPSGAEHLLNKTLALTGTGAAHVFG</sequence>
<evidence type="ECO:0000259" key="1">
    <source>
        <dbReference type="Pfam" id="PF09994"/>
    </source>
</evidence>
<name>A0AAE9I045_9BURK</name>
<organism evidence="2 3">
    <name type="scientific">Cupriavidus campinensis</name>
    <dbReference type="NCBI Taxonomy" id="151783"/>
    <lineage>
        <taxon>Bacteria</taxon>
        <taxon>Pseudomonadati</taxon>
        <taxon>Pseudomonadota</taxon>
        <taxon>Betaproteobacteria</taxon>
        <taxon>Burkholderiales</taxon>
        <taxon>Burkholderiaceae</taxon>
        <taxon>Cupriavidus</taxon>
    </lineage>
</organism>
<evidence type="ECO:0000313" key="3">
    <source>
        <dbReference type="Proteomes" id="UP001056132"/>
    </source>
</evidence>
<accession>A0AAE9I045</accession>
<feature type="domain" description="T6SS Phospholipase effector Tle1-like catalytic" evidence="1">
    <location>
        <begin position="42"/>
        <end position="155"/>
    </location>
</feature>
<dbReference type="InterPro" id="IPR018712">
    <property type="entry name" value="Tle1-like_cat"/>
</dbReference>
<dbReference type="EMBL" id="CP097330">
    <property type="protein sequence ID" value="URF04659.1"/>
    <property type="molecule type" value="Genomic_DNA"/>
</dbReference>
<protein>
    <submittedName>
        <fullName evidence="2">DUF2235 domain-containing protein</fullName>
    </submittedName>
</protein>